<accession>A0ABV4T2B5</accession>
<protein>
    <submittedName>
        <fullName evidence="1">CaiB/BaiF CoA-transferase family protein</fullName>
    </submittedName>
</protein>
<proteinExistence type="predicted"/>
<evidence type="ECO:0000313" key="1">
    <source>
        <dbReference type="EMBL" id="MFA3843599.1"/>
    </source>
</evidence>
<dbReference type="Proteomes" id="UP001571476">
    <property type="component" value="Unassembled WGS sequence"/>
</dbReference>
<dbReference type="SUPFAM" id="SSF89796">
    <property type="entry name" value="CoA-transferase family III (CaiB/BaiF)"/>
    <property type="match status" value="1"/>
</dbReference>
<keyword evidence="2" id="KW-1185">Reference proteome</keyword>
<dbReference type="RefSeq" id="WP_328542291.1">
    <property type="nucleotide sequence ID" value="NZ_BAAAKQ010000117.1"/>
</dbReference>
<dbReference type="EMBL" id="JBGOSP010000066">
    <property type="protein sequence ID" value="MFA3843599.1"/>
    <property type="molecule type" value="Genomic_DNA"/>
</dbReference>
<comment type="caution">
    <text evidence="1">The sequence shown here is derived from an EMBL/GenBank/DDBJ whole genome shotgun (WGS) entry which is preliminary data.</text>
</comment>
<dbReference type="InterPro" id="IPR023606">
    <property type="entry name" value="CoA-Trfase_III_dom_1_sf"/>
</dbReference>
<organism evidence="1 2">
    <name type="scientific">Streptomyces aureus</name>
    <dbReference type="NCBI Taxonomy" id="193461"/>
    <lineage>
        <taxon>Bacteria</taxon>
        <taxon>Bacillati</taxon>
        <taxon>Actinomycetota</taxon>
        <taxon>Actinomycetes</taxon>
        <taxon>Kitasatosporales</taxon>
        <taxon>Streptomycetaceae</taxon>
        <taxon>Streptomyces</taxon>
    </lineage>
</organism>
<evidence type="ECO:0000313" key="2">
    <source>
        <dbReference type="Proteomes" id="UP001571476"/>
    </source>
</evidence>
<name>A0ABV4T2B5_9ACTN</name>
<sequence length="348" mass="36716">MGITTSEGRSGGTGPLSGLRVVELAAIGPVPFACMILADLGAEVIRVDRADGRRSFEQWHQELDRGRHRIALDLKSPDDVAELLSLVESSDVLVEGFRPGVAERLGIGPEVCLERNPALVYARMTGWGQDGPLATAPGHDINYLALTGALYAIGESGGPPVVPVNFLGDFGGGSMFLLAGVLAALYERRSTGAGRVVDAAIVDGVGAMLGMLVGMRSAGQWQHERGTNLLDGGAPFYTCYACADGGYVAVGALEERFYAALVHGLELDAAALPDRDDPRNWPAVRREFANRFAGATRDHWAQLFEGTEACVTPVLSAAEAASHPHHQARGSGPAAVAPRFSHAPAQYH</sequence>
<dbReference type="PANTHER" id="PTHR48228:SF5">
    <property type="entry name" value="ALPHA-METHYLACYL-COA RACEMASE"/>
    <property type="match status" value="1"/>
</dbReference>
<gene>
    <name evidence="1" type="ORF">ACEG43_47190</name>
</gene>
<dbReference type="InterPro" id="IPR003673">
    <property type="entry name" value="CoA-Trfase_fam_III"/>
</dbReference>
<dbReference type="InterPro" id="IPR044855">
    <property type="entry name" value="CoA-Trfase_III_dom3_sf"/>
</dbReference>
<dbReference type="Pfam" id="PF02515">
    <property type="entry name" value="CoA_transf_3"/>
    <property type="match status" value="1"/>
</dbReference>
<dbReference type="Gene3D" id="3.30.1540.10">
    <property type="entry name" value="formyl-coa transferase, domain 3"/>
    <property type="match status" value="1"/>
</dbReference>
<dbReference type="PANTHER" id="PTHR48228">
    <property type="entry name" value="SUCCINYL-COA--D-CITRAMALATE COA-TRANSFERASE"/>
    <property type="match status" value="1"/>
</dbReference>
<dbReference type="InterPro" id="IPR050509">
    <property type="entry name" value="CoA-transferase_III"/>
</dbReference>
<dbReference type="Gene3D" id="3.40.50.10540">
    <property type="entry name" value="Crotonobetainyl-coa:carnitine coa-transferase, domain 1"/>
    <property type="match status" value="1"/>
</dbReference>
<reference evidence="1 2" key="1">
    <citation type="submission" date="2024-08" db="EMBL/GenBank/DDBJ databases">
        <title>Genome sequence of Streptomyces aureus CACIA-1.46HGO.</title>
        <authorList>
            <person name="Evangelista-Martinez Z."/>
        </authorList>
    </citation>
    <scope>NUCLEOTIDE SEQUENCE [LARGE SCALE GENOMIC DNA]</scope>
    <source>
        <strain evidence="1 2">CACIA-1.46HGO</strain>
    </source>
</reference>